<dbReference type="PANTHER" id="PTHR45727:SF2">
    <property type="entry name" value="NPC INTRACELLULAR CHOLESTEROL TRANSPORTER 1"/>
    <property type="match status" value="1"/>
</dbReference>
<dbReference type="InterPro" id="IPR032190">
    <property type="entry name" value="NPC1_N"/>
</dbReference>
<dbReference type="Proteomes" id="UP000663845">
    <property type="component" value="Unassembled WGS sequence"/>
</dbReference>
<keyword evidence="1" id="KW-0812">Transmembrane</keyword>
<evidence type="ECO:0000259" key="2">
    <source>
        <dbReference type="Pfam" id="PF16414"/>
    </source>
</evidence>
<gene>
    <name evidence="3" type="ORF">JYZ213_LOCUS19714</name>
</gene>
<dbReference type="GO" id="GO:0015918">
    <property type="term" value="P:sterol transport"/>
    <property type="evidence" value="ECO:0007669"/>
    <property type="project" value="TreeGrafter"/>
</dbReference>
<feature type="domain" description="Niemann-Pick C1 N-terminal" evidence="2">
    <location>
        <begin position="7"/>
        <end position="202"/>
    </location>
</feature>
<evidence type="ECO:0000313" key="4">
    <source>
        <dbReference type="Proteomes" id="UP000663845"/>
    </source>
</evidence>
<dbReference type="CDD" id="cd12087">
    <property type="entry name" value="TM_EGFR-like"/>
    <property type="match status" value="1"/>
</dbReference>
<dbReference type="PANTHER" id="PTHR45727">
    <property type="entry name" value="NPC INTRACELLULAR CHOLESTEROL TRANSPORTER 1"/>
    <property type="match status" value="1"/>
</dbReference>
<dbReference type="GO" id="GO:0042632">
    <property type="term" value="P:cholesterol homeostasis"/>
    <property type="evidence" value="ECO:0007669"/>
    <property type="project" value="TreeGrafter"/>
</dbReference>
<organism evidence="3 4">
    <name type="scientific">Adineta steineri</name>
    <dbReference type="NCBI Taxonomy" id="433720"/>
    <lineage>
        <taxon>Eukaryota</taxon>
        <taxon>Metazoa</taxon>
        <taxon>Spiralia</taxon>
        <taxon>Gnathifera</taxon>
        <taxon>Rotifera</taxon>
        <taxon>Eurotatoria</taxon>
        <taxon>Bdelloidea</taxon>
        <taxon>Adinetida</taxon>
        <taxon>Adinetidae</taxon>
        <taxon>Adineta</taxon>
    </lineage>
</organism>
<dbReference type="Pfam" id="PF16414">
    <property type="entry name" value="NPC1_N"/>
    <property type="match status" value="1"/>
</dbReference>
<keyword evidence="1" id="KW-0472">Membrane</keyword>
<protein>
    <recommendedName>
        <fullName evidence="2">Niemann-Pick C1 N-terminal domain-containing protein</fullName>
    </recommendedName>
</protein>
<dbReference type="EMBL" id="CAJNOG010000202">
    <property type="protein sequence ID" value="CAF1070255.1"/>
    <property type="molecule type" value="Genomic_DNA"/>
</dbReference>
<reference evidence="3" key="1">
    <citation type="submission" date="2021-02" db="EMBL/GenBank/DDBJ databases">
        <authorList>
            <person name="Nowell W R."/>
        </authorList>
    </citation>
    <scope>NUCLEOTIDE SEQUENCE</scope>
</reference>
<comment type="caution">
    <text evidence="3">The sequence shown here is derived from an EMBL/GenBank/DDBJ whole genome shotgun (WGS) entry which is preliminary data.</text>
</comment>
<feature type="transmembrane region" description="Helical" evidence="1">
    <location>
        <begin position="285"/>
        <end position="305"/>
    </location>
</feature>
<accession>A0A814LWS2</accession>
<dbReference type="GO" id="GO:0030299">
    <property type="term" value="P:intestinal cholesterol absorption"/>
    <property type="evidence" value="ECO:0007669"/>
    <property type="project" value="TreeGrafter"/>
</dbReference>
<keyword evidence="1" id="KW-1133">Transmembrane helix</keyword>
<proteinExistence type="predicted"/>
<sequence length="334" mass="38310">MSYNGPDNTYTCCAPDQITNMANQFGMAKLMLGRCPSCYYNFRSLFCAMTCNPQHSRFISINATGTSTKYPDRVTIEAIGYKLADDFGQRFLDSCRDVLYPGGNQHSLDTMCGRPYDKCTKESFVQFLGVDNPAVPFPIYIKFENDTTQSDTYYNQTTFLCDEPIITRYENKTACGCLDCIKSCTPLPPDVPVEEFKIFNIDGYVFIAGIVIVILITIFISTMVVIPSFRRRQHIILEPTEQTSLLHHPKQTKKIRFLLRIRQYTERFLERKFFRLGLFCAQHPFIVLCTGAIIIIGLSCGLIRFKVTTDPVELWSSKSSIARQQKDYFDKHFK</sequence>
<dbReference type="GO" id="GO:0005886">
    <property type="term" value="C:plasma membrane"/>
    <property type="evidence" value="ECO:0007669"/>
    <property type="project" value="TreeGrafter"/>
</dbReference>
<dbReference type="AlphaFoldDB" id="A0A814LWS2"/>
<name>A0A814LWS2_9BILA</name>
<evidence type="ECO:0000256" key="1">
    <source>
        <dbReference type="SAM" id="Phobius"/>
    </source>
</evidence>
<evidence type="ECO:0000313" key="3">
    <source>
        <dbReference type="EMBL" id="CAF1070255.1"/>
    </source>
</evidence>
<dbReference type="GO" id="GO:0015485">
    <property type="term" value="F:cholesterol binding"/>
    <property type="evidence" value="ECO:0007669"/>
    <property type="project" value="TreeGrafter"/>
</dbReference>
<feature type="transmembrane region" description="Helical" evidence="1">
    <location>
        <begin position="204"/>
        <end position="226"/>
    </location>
</feature>